<keyword evidence="1" id="KW-0677">Repeat</keyword>
<evidence type="ECO:0000256" key="2">
    <source>
        <dbReference type="ARBA" id="ARBA00023122"/>
    </source>
</evidence>
<reference evidence="3 4" key="1">
    <citation type="journal article" date="2014" name="Agronomy (Basel)">
        <title>A Draft Genome Sequence for Ensete ventricosum, the Drought-Tolerant Tree Against Hunger.</title>
        <authorList>
            <person name="Harrison J."/>
            <person name="Moore K.A."/>
            <person name="Paszkiewicz K."/>
            <person name="Jones T."/>
            <person name="Grant M."/>
            <person name="Ambacheew D."/>
            <person name="Muzemil S."/>
            <person name="Studholme D.J."/>
        </authorList>
    </citation>
    <scope>NUCLEOTIDE SEQUENCE [LARGE SCALE GENOMIC DNA]</scope>
</reference>
<dbReference type="Gene3D" id="1.10.3080.10">
    <property type="entry name" value="Clc chloride channel"/>
    <property type="match status" value="1"/>
</dbReference>
<dbReference type="PANTHER" id="PTHR11689">
    <property type="entry name" value="CHLORIDE CHANNEL PROTEIN CLC FAMILY MEMBER"/>
    <property type="match status" value="1"/>
</dbReference>
<comment type="caution">
    <text evidence="3">The sequence shown here is derived from an EMBL/GenBank/DDBJ whole genome shotgun (WGS) entry which is preliminary data.</text>
</comment>
<dbReference type="AlphaFoldDB" id="A0A444CKP0"/>
<proteinExistence type="predicted"/>
<keyword evidence="2" id="KW-0129">CBS domain</keyword>
<feature type="non-terminal residue" evidence="3">
    <location>
        <position position="1"/>
    </location>
</feature>
<accession>A0A444CKP0</accession>
<dbReference type="GO" id="GO:0009705">
    <property type="term" value="C:plant-type vacuole membrane"/>
    <property type="evidence" value="ECO:0007669"/>
    <property type="project" value="TreeGrafter"/>
</dbReference>
<dbReference type="InterPro" id="IPR014743">
    <property type="entry name" value="Cl-channel_core"/>
</dbReference>
<evidence type="ECO:0000256" key="1">
    <source>
        <dbReference type="ARBA" id="ARBA00022737"/>
    </source>
</evidence>
<evidence type="ECO:0000313" key="3">
    <source>
        <dbReference type="EMBL" id="RRT46832.1"/>
    </source>
</evidence>
<protein>
    <submittedName>
        <fullName evidence="3">Uncharacterized protein</fullName>
    </submittedName>
</protein>
<organism evidence="3 4">
    <name type="scientific">Ensete ventricosum</name>
    <name type="common">Abyssinian banana</name>
    <name type="synonym">Musa ensete</name>
    <dbReference type="NCBI Taxonomy" id="4639"/>
    <lineage>
        <taxon>Eukaryota</taxon>
        <taxon>Viridiplantae</taxon>
        <taxon>Streptophyta</taxon>
        <taxon>Embryophyta</taxon>
        <taxon>Tracheophyta</taxon>
        <taxon>Spermatophyta</taxon>
        <taxon>Magnoliopsida</taxon>
        <taxon>Liliopsida</taxon>
        <taxon>Zingiberales</taxon>
        <taxon>Musaceae</taxon>
        <taxon>Ensete</taxon>
    </lineage>
</organism>
<sequence>DEEEFSRPSVATPEQAVPMAADQLVNADDLEAPLITSAASYHDEHRTRIRRSTSNTTSQVAIIGSNLCPIESLDYELIENNFLKQDWRSRGPGHIVQYVILKWTLCFLVGALAGAVGFFNNLAVENIAGVKFVITSNMMLSRKYGWAFGVFAGTNFVLLMFASMITTFISPAAAGSGIPEVKAYLNGVDAPDIFSLKTFFVKVRFSGSLVVVICAVRHLFRMPYKTNLALALRGTLN</sequence>
<dbReference type="EMBL" id="AMZH03014926">
    <property type="protein sequence ID" value="RRT46832.1"/>
    <property type="molecule type" value="Genomic_DNA"/>
</dbReference>
<evidence type="ECO:0000313" key="4">
    <source>
        <dbReference type="Proteomes" id="UP000287651"/>
    </source>
</evidence>
<dbReference type="Proteomes" id="UP000287651">
    <property type="component" value="Unassembled WGS sequence"/>
</dbReference>
<gene>
    <name evidence="3" type="ORF">B296_00054173</name>
</gene>
<dbReference type="PANTHER" id="PTHR11689:SF92">
    <property type="entry name" value="CHLORIDE CHANNEL-LIKE PROTEIN CLC-G-RELATED"/>
    <property type="match status" value="1"/>
</dbReference>
<dbReference type="SUPFAM" id="SSF81340">
    <property type="entry name" value="Clc chloride channel"/>
    <property type="match status" value="1"/>
</dbReference>
<dbReference type="InterPro" id="IPR051280">
    <property type="entry name" value="Cl-channel/antiporter"/>
</dbReference>
<dbReference type="GO" id="GO:0015108">
    <property type="term" value="F:chloride transmembrane transporter activity"/>
    <property type="evidence" value="ECO:0007669"/>
    <property type="project" value="TreeGrafter"/>
</dbReference>
<name>A0A444CKP0_ENSVE</name>